<organism evidence="4 5">
    <name type="scientific">Thermomonospora curvata (strain ATCC 19995 / DSM 43183 / JCM 3096 / KCTC 9072 / NBRC 15933 / NCIMB 10081 / Henssen B9)</name>
    <dbReference type="NCBI Taxonomy" id="471852"/>
    <lineage>
        <taxon>Bacteria</taxon>
        <taxon>Bacillati</taxon>
        <taxon>Actinomycetota</taxon>
        <taxon>Actinomycetes</taxon>
        <taxon>Streptosporangiales</taxon>
        <taxon>Thermomonosporaceae</taxon>
        <taxon>Thermomonospora</taxon>
    </lineage>
</organism>
<dbReference type="STRING" id="471852.Tcur_3828"/>
<proteinExistence type="predicted"/>
<dbReference type="PANTHER" id="PTHR33371:SF4">
    <property type="entry name" value="INTERMEMBRANE PHOSPHOLIPID TRANSPORT SYSTEM BINDING PROTEIN MLAD"/>
    <property type="match status" value="1"/>
</dbReference>
<protein>
    <submittedName>
        <fullName evidence="4">Virulence factor Mce family protein</fullName>
    </submittedName>
</protein>
<dbReference type="Pfam" id="PF02470">
    <property type="entry name" value="MlaD"/>
    <property type="match status" value="1"/>
</dbReference>
<reference evidence="4 5" key="1">
    <citation type="journal article" date="2011" name="Stand. Genomic Sci.">
        <title>Complete genome sequence of Thermomonospora curvata type strain (B9).</title>
        <authorList>
            <person name="Chertkov O."/>
            <person name="Sikorski J."/>
            <person name="Nolan M."/>
            <person name="Lapidus A."/>
            <person name="Lucas S."/>
            <person name="Del Rio T.G."/>
            <person name="Tice H."/>
            <person name="Cheng J.F."/>
            <person name="Goodwin L."/>
            <person name="Pitluck S."/>
            <person name="Liolios K."/>
            <person name="Ivanova N."/>
            <person name="Mavromatis K."/>
            <person name="Mikhailova N."/>
            <person name="Ovchinnikova G."/>
            <person name="Pati A."/>
            <person name="Chen A."/>
            <person name="Palaniappan K."/>
            <person name="Djao O.D."/>
            <person name="Land M."/>
            <person name="Hauser L."/>
            <person name="Chang Y.J."/>
            <person name="Jeffries C.D."/>
            <person name="Brettin T."/>
            <person name="Han C."/>
            <person name="Detter J.C."/>
            <person name="Rohde M."/>
            <person name="Goker M."/>
            <person name="Woyke T."/>
            <person name="Bristow J."/>
            <person name="Eisen J.A."/>
            <person name="Markowitz V."/>
            <person name="Hugenholtz P."/>
            <person name="Klenk H.P."/>
            <person name="Kyrpides N.C."/>
        </authorList>
    </citation>
    <scope>NUCLEOTIDE SEQUENCE [LARGE SCALE GENOMIC DNA]</scope>
    <source>
        <strain evidence="5">ATCC 19995 / DSM 43183 / JCM 3096 / KCTC 9072 / NBRC 15933 / NCIMB 10081 / Henssen B9</strain>
    </source>
</reference>
<keyword evidence="1" id="KW-0472">Membrane</keyword>
<accession>D1AD50</accession>
<dbReference type="Proteomes" id="UP000001918">
    <property type="component" value="Chromosome"/>
</dbReference>
<feature type="transmembrane region" description="Helical" evidence="1">
    <location>
        <begin position="12"/>
        <end position="31"/>
    </location>
</feature>
<dbReference type="OrthoDB" id="4655264at2"/>
<dbReference type="NCBIfam" id="TIGR00996">
    <property type="entry name" value="Mtu_fam_mce"/>
    <property type="match status" value="1"/>
</dbReference>
<keyword evidence="1" id="KW-1133">Transmembrane helix</keyword>
<keyword evidence="1" id="KW-0812">Transmembrane</keyword>
<dbReference type="HOGENOM" id="CLU_040159_2_0_11"/>
<keyword evidence="5" id="KW-1185">Reference proteome</keyword>
<dbReference type="RefSeq" id="WP_012854143.1">
    <property type="nucleotide sequence ID" value="NC_013510.1"/>
</dbReference>
<dbReference type="InterPro" id="IPR024516">
    <property type="entry name" value="Mce_C"/>
</dbReference>
<dbReference type="EMBL" id="CP001738">
    <property type="protein sequence ID" value="ACY99359.1"/>
    <property type="molecule type" value="Genomic_DNA"/>
</dbReference>
<gene>
    <name evidence="4" type="ordered locus">Tcur_3828</name>
</gene>
<dbReference type="InterPro" id="IPR003399">
    <property type="entry name" value="Mce/MlaD"/>
</dbReference>
<dbReference type="AlphaFoldDB" id="D1AD50"/>
<evidence type="ECO:0000313" key="4">
    <source>
        <dbReference type="EMBL" id="ACY99359.1"/>
    </source>
</evidence>
<evidence type="ECO:0000313" key="5">
    <source>
        <dbReference type="Proteomes" id="UP000001918"/>
    </source>
</evidence>
<dbReference type="Pfam" id="PF11887">
    <property type="entry name" value="Mce4_CUP1"/>
    <property type="match status" value="1"/>
</dbReference>
<evidence type="ECO:0000259" key="3">
    <source>
        <dbReference type="Pfam" id="PF11887"/>
    </source>
</evidence>
<dbReference type="PANTHER" id="PTHR33371">
    <property type="entry name" value="INTERMEMBRANE PHOSPHOLIPID TRANSPORT SYSTEM BINDING PROTEIN MLAD-RELATED"/>
    <property type="match status" value="1"/>
</dbReference>
<dbReference type="InterPro" id="IPR052336">
    <property type="entry name" value="MlaD_Phospholipid_Transporter"/>
</dbReference>
<evidence type="ECO:0000256" key="1">
    <source>
        <dbReference type="SAM" id="Phobius"/>
    </source>
</evidence>
<name>D1AD50_THECD</name>
<sequence>MNDENLSLRSRLLYGAIGTAVLVAGAGYALAGTQPDHSGATYYHATFGKAGQGLDKRSDVKIRGITVGGVEQVTLRPDGRVAVRIRIDENIKITRNAQAAIEPVSVFGPKDLTIDLGPEEGKGPYLPDGGTITRTKDPEELADVAWPAYRLTQALDPQDIATLLHTFSEGLNGQGPALRRTIDNGTKLLEVAYRRRAQIQRLIDDIAALSGTLGGRGAAITALAGDFNAVSPALSDRPDKVGQLLNEAGRLSDQVSSTLQRHGRDIGEIIDGGGRAVEVLYRERAEIPTLISGLTGFFTLLSDIIRVPGPEGSLLAQAVDYLPLDVCKIIVDVCRADPASAGTYLRLTGGVR</sequence>
<dbReference type="InterPro" id="IPR005693">
    <property type="entry name" value="Mce"/>
</dbReference>
<evidence type="ECO:0000259" key="2">
    <source>
        <dbReference type="Pfam" id="PF02470"/>
    </source>
</evidence>
<dbReference type="eggNOG" id="COG1463">
    <property type="taxonomic scope" value="Bacteria"/>
</dbReference>
<feature type="domain" description="Mammalian cell entry C-terminal" evidence="3">
    <location>
        <begin position="126"/>
        <end position="295"/>
    </location>
</feature>
<feature type="domain" description="Mce/MlaD" evidence="2">
    <location>
        <begin position="41"/>
        <end position="115"/>
    </location>
</feature>
<dbReference type="KEGG" id="tcu:Tcur_3828"/>